<keyword evidence="13 14" id="KW-0326">Glycosidase</keyword>
<dbReference type="InterPro" id="IPR044298">
    <property type="entry name" value="MIG/MutY"/>
</dbReference>
<sequence length="344" mass="39621">MDFAKCLIEWYLSNKRDLPWRRTRNPYKIWLSEIMLQQTRVAQGLPYYLKFLEAFPKVEDLANADEDEVLKLWQGLGYYSRARNLHATAKKVAFELNGNFPDTYKALLKLKGVGDYTASAIASISFGEAQPVVDGNVYRVLARFFGVDTPINSAEGVKYFKELAHKVKNVEQIAVYNQAIMEFGATQCKPQSPDCSVCPLQKECVALATNKVKELPVKLKKTKVTKRYFNYIVYIDKEGKTILTKRTAKGIWYNLYEFPLIETVKPVKSKNVLLEDEGLREMNIERLALYNTKEIVHKLSHQHLYTKFWVVHLQDVLPNGIPFEKVKEFAVPVLVANFIEDFGF</sequence>
<protein>
    <recommendedName>
        <fullName evidence="5 14">Adenine DNA glycosylase</fullName>
        <ecNumber evidence="4 14">3.2.2.31</ecNumber>
    </recommendedName>
</protein>
<dbReference type="Gene3D" id="3.90.79.10">
    <property type="entry name" value="Nucleoside Triphosphate Pyrophosphohydrolase"/>
    <property type="match status" value="1"/>
</dbReference>
<dbReference type="Pfam" id="PF14815">
    <property type="entry name" value="NUDIX_4"/>
    <property type="match status" value="1"/>
</dbReference>
<evidence type="ECO:0000256" key="3">
    <source>
        <dbReference type="ARBA" id="ARBA00008343"/>
    </source>
</evidence>
<dbReference type="SUPFAM" id="SSF48150">
    <property type="entry name" value="DNA-glycosylase"/>
    <property type="match status" value="1"/>
</dbReference>
<evidence type="ECO:0000256" key="5">
    <source>
        <dbReference type="ARBA" id="ARBA00022023"/>
    </source>
</evidence>
<dbReference type="Proteomes" id="UP001143543">
    <property type="component" value="Unassembled WGS sequence"/>
</dbReference>
<evidence type="ECO:0000256" key="7">
    <source>
        <dbReference type="ARBA" id="ARBA00022723"/>
    </source>
</evidence>
<dbReference type="InterPro" id="IPR029119">
    <property type="entry name" value="MutY_C"/>
</dbReference>
<evidence type="ECO:0000256" key="9">
    <source>
        <dbReference type="ARBA" id="ARBA00022801"/>
    </source>
</evidence>
<evidence type="ECO:0000256" key="4">
    <source>
        <dbReference type="ARBA" id="ARBA00012045"/>
    </source>
</evidence>
<evidence type="ECO:0000256" key="1">
    <source>
        <dbReference type="ARBA" id="ARBA00000843"/>
    </source>
</evidence>
<evidence type="ECO:0000256" key="10">
    <source>
        <dbReference type="ARBA" id="ARBA00023004"/>
    </source>
</evidence>
<dbReference type="CDD" id="cd03431">
    <property type="entry name" value="NUDIX_DNA_Glycosylase_C-MutY"/>
    <property type="match status" value="1"/>
</dbReference>
<comment type="similarity">
    <text evidence="3 14">Belongs to the Nth/MutY family.</text>
</comment>
<comment type="catalytic activity">
    <reaction evidence="1 14">
        <text>Hydrolyzes free adenine bases from 7,8-dihydro-8-oxoguanine:adenine mismatched double-stranded DNA, leaving an apurinic site.</text>
        <dbReference type="EC" id="3.2.2.31"/>
    </reaction>
</comment>
<accession>A0ABQ5MMZ6</accession>
<comment type="caution">
    <text evidence="16">The sequence shown here is derived from an EMBL/GenBank/DDBJ whole genome shotgun (WGS) entry which is preliminary data.</text>
</comment>
<dbReference type="InterPro" id="IPR005760">
    <property type="entry name" value="A/G_AdeGlyc_MutY"/>
</dbReference>
<dbReference type="CDD" id="cd00056">
    <property type="entry name" value="ENDO3c"/>
    <property type="match status" value="1"/>
</dbReference>
<dbReference type="InterPro" id="IPR003265">
    <property type="entry name" value="HhH-GPD_domain"/>
</dbReference>
<proteinExistence type="inferred from homology"/>
<dbReference type="NCBIfam" id="TIGR01084">
    <property type="entry name" value="mutY"/>
    <property type="match status" value="1"/>
</dbReference>
<keyword evidence="6" id="KW-0004">4Fe-4S</keyword>
<gene>
    <name evidence="16" type="primary">mutY</name>
    <name evidence="16" type="ORF">Y10_31450</name>
</gene>
<dbReference type="InterPro" id="IPR000445">
    <property type="entry name" value="HhH_motif"/>
</dbReference>
<dbReference type="SMART" id="SM00478">
    <property type="entry name" value="ENDO3c"/>
    <property type="match status" value="1"/>
</dbReference>
<dbReference type="EMBL" id="BRVO01000004">
    <property type="protein sequence ID" value="GLB50777.1"/>
    <property type="molecule type" value="Genomic_DNA"/>
</dbReference>
<evidence type="ECO:0000313" key="17">
    <source>
        <dbReference type="Proteomes" id="UP001143543"/>
    </source>
</evidence>
<dbReference type="Gene3D" id="1.10.340.30">
    <property type="entry name" value="Hypothetical protein, domain 2"/>
    <property type="match status" value="1"/>
</dbReference>
<dbReference type="PANTHER" id="PTHR42944:SF1">
    <property type="entry name" value="ADENINE DNA GLYCOSYLASE"/>
    <property type="match status" value="1"/>
</dbReference>
<evidence type="ECO:0000256" key="12">
    <source>
        <dbReference type="ARBA" id="ARBA00023204"/>
    </source>
</evidence>
<dbReference type="EC" id="3.2.2.31" evidence="4 14"/>
<dbReference type="SUPFAM" id="SSF55811">
    <property type="entry name" value="Nudix"/>
    <property type="match status" value="1"/>
</dbReference>
<evidence type="ECO:0000313" key="16">
    <source>
        <dbReference type="EMBL" id="GLB50777.1"/>
    </source>
</evidence>
<keyword evidence="12" id="KW-0234">DNA repair</keyword>
<evidence type="ECO:0000256" key="11">
    <source>
        <dbReference type="ARBA" id="ARBA00023014"/>
    </source>
</evidence>
<keyword evidence="8 14" id="KW-0227">DNA damage</keyword>
<dbReference type="Pfam" id="PF00730">
    <property type="entry name" value="HhH-GPD"/>
    <property type="match status" value="1"/>
</dbReference>
<dbReference type="InterPro" id="IPR023170">
    <property type="entry name" value="HhH_base_excis_C"/>
</dbReference>
<name>A0ABQ5MMZ6_9FLAO</name>
<evidence type="ECO:0000259" key="15">
    <source>
        <dbReference type="SMART" id="SM00478"/>
    </source>
</evidence>
<evidence type="ECO:0000256" key="6">
    <source>
        <dbReference type="ARBA" id="ARBA00022485"/>
    </source>
</evidence>
<dbReference type="RefSeq" id="WP_281766409.1">
    <property type="nucleotide sequence ID" value="NZ_BRVO01000004.1"/>
</dbReference>
<dbReference type="InterPro" id="IPR011257">
    <property type="entry name" value="DNA_glycosylase"/>
</dbReference>
<dbReference type="Pfam" id="PF00633">
    <property type="entry name" value="HHH"/>
    <property type="match status" value="1"/>
</dbReference>
<evidence type="ECO:0000256" key="2">
    <source>
        <dbReference type="ARBA" id="ARBA00002933"/>
    </source>
</evidence>
<dbReference type="InterPro" id="IPR015797">
    <property type="entry name" value="NUDIX_hydrolase-like_dom_sf"/>
</dbReference>
<organism evidence="16 17">
    <name type="scientific">Neptunitalea lumnitzerae</name>
    <dbReference type="NCBI Taxonomy" id="2965509"/>
    <lineage>
        <taxon>Bacteria</taxon>
        <taxon>Pseudomonadati</taxon>
        <taxon>Bacteroidota</taxon>
        <taxon>Flavobacteriia</taxon>
        <taxon>Flavobacteriales</taxon>
        <taxon>Flavobacteriaceae</taxon>
        <taxon>Neptunitalea</taxon>
    </lineage>
</organism>
<keyword evidence="9" id="KW-0378">Hydrolase</keyword>
<evidence type="ECO:0000256" key="14">
    <source>
        <dbReference type="RuleBase" id="RU365096"/>
    </source>
</evidence>
<dbReference type="Gene3D" id="1.10.1670.10">
    <property type="entry name" value="Helix-hairpin-Helix base-excision DNA repair enzymes (C-terminal)"/>
    <property type="match status" value="1"/>
</dbReference>
<feature type="domain" description="HhH-GPD" evidence="15">
    <location>
        <begin position="35"/>
        <end position="186"/>
    </location>
</feature>
<keyword evidence="17" id="KW-1185">Reference proteome</keyword>
<dbReference type="PANTHER" id="PTHR42944">
    <property type="entry name" value="ADENINE DNA GLYCOSYLASE"/>
    <property type="match status" value="1"/>
</dbReference>
<keyword evidence="10 14" id="KW-0408">Iron</keyword>
<evidence type="ECO:0000256" key="13">
    <source>
        <dbReference type="ARBA" id="ARBA00023295"/>
    </source>
</evidence>
<keyword evidence="7" id="KW-0479">Metal-binding</keyword>
<comment type="function">
    <text evidence="2">Adenine glycosylase active on G-A mispairs. MutY also corrects error-prone DNA synthesis past GO lesions which are due to the oxidatively damaged form of guanine: 7,8-dihydro-8-oxoguanine (8-oxo-dGTP).</text>
</comment>
<keyword evidence="11" id="KW-0411">Iron-sulfur</keyword>
<evidence type="ECO:0000256" key="8">
    <source>
        <dbReference type="ARBA" id="ARBA00022763"/>
    </source>
</evidence>
<reference evidence="16" key="1">
    <citation type="submission" date="2022-07" db="EMBL/GenBank/DDBJ databases">
        <title>Taxonomy of Novel Oxalotrophic and Methylotrophic Bacteria.</title>
        <authorList>
            <person name="Sahin N."/>
            <person name="Tani A."/>
        </authorList>
    </citation>
    <scope>NUCLEOTIDE SEQUENCE</scope>
    <source>
        <strain evidence="16">Y10</strain>
    </source>
</reference>
<comment type="cofactor">
    <cofactor evidence="14">
        <name>[4Fe-4S] cluster</name>
        <dbReference type="ChEBI" id="CHEBI:49883"/>
    </cofactor>
    <text evidence="14">Binds 1 [4Fe-4S] cluster.</text>
</comment>